<keyword evidence="4" id="KW-0808">Transferase</keyword>
<organism evidence="10">
    <name type="scientific">Paraconexibacter sp. AEG42_29</name>
    <dbReference type="NCBI Taxonomy" id="2997339"/>
    <lineage>
        <taxon>Bacteria</taxon>
        <taxon>Bacillati</taxon>
        <taxon>Actinomycetota</taxon>
        <taxon>Thermoleophilia</taxon>
        <taxon>Solirubrobacterales</taxon>
        <taxon>Paraconexibacteraceae</taxon>
        <taxon>Paraconexibacter</taxon>
    </lineage>
</organism>
<dbReference type="InterPro" id="IPR038371">
    <property type="entry name" value="Cu_polyphenol_OxRdtase_sf"/>
</dbReference>
<dbReference type="InterPro" id="IPR003730">
    <property type="entry name" value="Cu_polyphenol_OxRdtase"/>
</dbReference>
<keyword evidence="6" id="KW-0862">Zinc</keyword>
<dbReference type="GO" id="GO:0017061">
    <property type="term" value="F:S-methyl-5-thioadenosine phosphorylase activity"/>
    <property type="evidence" value="ECO:0007669"/>
    <property type="project" value="UniProtKB-EC"/>
</dbReference>
<comment type="catalytic activity">
    <reaction evidence="7">
        <text>adenosine + H2O + H(+) = inosine + NH4(+)</text>
        <dbReference type="Rhea" id="RHEA:24408"/>
        <dbReference type="ChEBI" id="CHEBI:15377"/>
        <dbReference type="ChEBI" id="CHEBI:15378"/>
        <dbReference type="ChEBI" id="CHEBI:16335"/>
        <dbReference type="ChEBI" id="CHEBI:17596"/>
        <dbReference type="ChEBI" id="CHEBI:28938"/>
        <dbReference type="EC" id="3.5.4.4"/>
    </reaction>
    <physiologicalReaction direction="left-to-right" evidence="7">
        <dbReference type="Rhea" id="RHEA:24409"/>
    </physiologicalReaction>
</comment>
<dbReference type="PANTHER" id="PTHR30616">
    <property type="entry name" value="UNCHARACTERIZED PROTEIN YFIH"/>
    <property type="match status" value="1"/>
</dbReference>
<dbReference type="SUPFAM" id="SSF64438">
    <property type="entry name" value="CNF1/YfiH-like putative cysteine hydrolases"/>
    <property type="match status" value="1"/>
</dbReference>
<evidence type="ECO:0000256" key="9">
    <source>
        <dbReference type="ARBA" id="ARBA00049893"/>
    </source>
</evidence>
<evidence type="ECO:0000256" key="3">
    <source>
        <dbReference type="ARBA" id="ARBA00007353"/>
    </source>
</evidence>
<evidence type="ECO:0000256" key="6">
    <source>
        <dbReference type="ARBA" id="ARBA00022833"/>
    </source>
</evidence>
<dbReference type="CDD" id="cd16833">
    <property type="entry name" value="YfiH"/>
    <property type="match status" value="1"/>
</dbReference>
<dbReference type="Gene3D" id="3.60.140.10">
    <property type="entry name" value="CNF1/YfiH-like putative cysteine hydrolases"/>
    <property type="match status" value="1"/>
</dbReference>
<reference evidence="10" key="1">
    <citation type="submission" date="2022-12" db="EMBL/GenBank/DDBJ databases">
        <title>Paraconexibacter alkalitolerans sp. nov. and Baekduia alba sp. nov., isolated from soil and emended description of the genera Paraconexibacter (Chun et al., 2020) and Baekduia (An et al., 2020).</title>
        <authorList>
            <person name="Vieira S."/>
            <person name="Huber K.J."/>
            <person name="Geppert A."/>
            <person name="Wolf J."/>
            <person name="Neumann-Schaal M."/>
            <person name="Muesken M."/>
            <person name="Overmann J."/>
        </authorList>
    </citation>
    <scope>NUCLEOTIDE SEQUENCE</scope>
    <source>
        <strain evidence="10">AEG42_29</strain>
    </source>
</reference>
<dbReference type="Pfam" id="PF02578">
    <property type="entry name" value="Cu-oxidase_4"/>
    <property type="match status" value="1"/>
</dbReference>
<comment type="catalytic activity">
    <reaction evidence="8">
        <text>adenosine + phosphate = alpha-D-ribose 1-phosphate + adenine</text>
        <dbReference type="Rhea" id="RHEA:27642"/>
        <dbReference type="ChEBI" id="CHEBI:16335"/>
        <dbReference type="ChEBI" id="CHEBI:16708"/>
        <dbReference type="ChEBI" id="CHEBI:43474"/>
        <dbReference type="ChEBI" id="CHEBI:57720"/>
        <dbReference type="EC" id="2.4.2.1"/>
    </reaction>
    <physiologicalReaction direction="left-to-right" evidence="8">
        <dbReference type="Rhea" id="RHEA:27643"/>
    </physiologicalReaction>
</comment>
<dbReference type="GO" id="GO:0005507">
    <property type="term" value="F:copper ion binding"/>
    <property type="evidence" value="ECO:0007669"/>
    <property type="project" value="TreeGrafter"/>
</dbReference>
<evidence type="ECO:0000313" key="10">
    <source>
        <dbReference type="EMBL" id="XAY05552.1"/>
    </source>
</evidence>
<dbReference type="KEGG" id="parq:DSM112329_02409"/>
<comment type="catalytic activity">
    <reaction evidence="9">
        <text>S-methyl-5'-thioadenosine + phosphate = 5-(methylsulfanyl)-alpha-D-ribose 1-phosphate + adenine</text>
        <dbReference type="Rhea" id="RHEA:11852"/>
        <dbReference type="ChEBI" id="CHEBI:16708"/>
        <dbReference type="ChEBI" id="CHEBI:17509"/>
        <dbReference type="ChEBI" id="CHEBI:43474"/>
        <dbReference type="ChEBI" id="CHEBI:58533"/>
        <dbReference type="EC" id="2.4.2.28"/>
    </reaction>
    <physiologicalReaction direction="left-to-right" evidence="9">
        <dbReference type="Rhea" id="RHEA:11853"/>
    </physiologicalReaction>
</comment>
<dbReference type="EC" id="1.10.3.-" evidence="10"/>
<evidence type="ECO:0000256" key="5">
    <source>
        <dbReference type="ARBA" id="ARBA00022723"/>
    </source>
</evidence>
<comment type="catalytic activity">
    <reaction evidence="1">
        <text>inosine + phosphate = alpha-D-ribose 1-phosphate + hypoxanthine</text>
        <dbReference type="Rhea" id="RHEA:27646"/>
        <dbReference type="ChEBI" id="CHEBI:17368"/>
        <dbReference type="ChEBI" id="CHEBI:17596"/>
        <dbReference type="ChEBI" id="CHEBI:43474"/>
        <dbReference type="ChEBI" id="CHEBI:57720"/>
        <dbReference type="EC" id="2.4.2.1"/>
    </reaction>
    <physiologicalReaction direction="left-to-right" evidence="1">
        <dbReference type="Rhea" id="RHEA:27647"/>
    </physiologicalReaction>
</comment>
<keyword evidence="5" id="KW-0479">Metal-binding</keyword>
<evidence type="ECO:0000256" key="2">
    <source>
        <dbReference type="ARBA" id="ARBA00003215"/>
    </source>
</evidence>
<dbReference type="RefSeq" id="WP_354702056.1">
    <property type="nucleotide sequence ID" value="NZ_CP114014.1"/>
</dbReference>
<dbReference type="EMBL" id="CP114014">
    <property type="protein sequence ID" value="XAY05552.1"/>
    <property type="molecule type" value="Genomic_DNA"/>
</dbReference>
<name>A0AAU7AV35_9ACTN</name>
<evidence type="ECO:0000256" key="7">
    <source>
        <dbReference type="ARBA" id="ARBA00047989"/>
    </source>
</evidence>
<sequence>MTGLPAPFRWDGPLLAVALDGAQARFTGRPGGVSTGPFASLDLARYAPERAADVARNLAALGALTGFPPDRWAQSHQVHGTVVHHTAAGDEPGDPQQEGDGQVVTSATVAGVVLTADCLPVVVSGLGGVAVLHAGWRGLADGVLEAGVRVLRRHGVGGTLQAAIGPGAGGCCYEVGPDVRDAFAADGVLQRTGPGTIDLKAIAARRLAAAGVATIHDCELCTMCTTDAATGDRRFFSHRADGGVTGRQAAIAWRS</sequence>
<proteinExistence type="inferred from homology"/>
<evidence type="ECO:0000256" key="4">
    <source>
        <dbReference type="ARBA" id="ARBA00022679"/>
    </source>
</evidence>
<gene>
    <name evidence="10" type="primary">yfiH</name>
    <name evidence="10" type="ORF">DSM112329_02409</name>
</gene>
<dbReference type="GO" id="GO:0016491">
    <property type="term" value="F:oxidoreductase activity"/>
    <property type="evidence" value="ECO:0007669"/>
    <property type="project" value="UniProtKB-KW"/>
</dbReference>
<accession>A0AAU7AV35</accession>
<protein>
    <submittedName>
        <fullName evidence="10">Polyphenol oxidase</fullName>
        <ecNumber evidence="10">1.10.3.-</ecNumber>
    </submittedName>
</protein>
<dbReference type="InterPro" id="IPR011324">
    <property type="entry name" value="Cytotoxic_necrot_fac-like_cat"/>
</dbReference>
<keyword evidence="10" id="KW-0560">Oxidoreductase</keyword>
<evidence type="ECO:0000256" key="8">
    <source>
        <dbReference type="ARBA" id="ARBA00048968"/>
    </source>
</evidence>
<comment type="similarity">
    <text evidence="3">Belongs to the purine nucleoside phosphorylase YfiH/LACC1 family.</text>
</comment>
<dbReference type="PANTHER" id="PTHR30616:SF3">
    <property type="entry name" value="PURINE NUCLEOSIDE PHOSPHORYLASE"/>
    <property type="match status" value="1"/>
</dbReference>
<dbReference type="AlphaFoldDB" id="A0AAU7AV35"/>
<comment type="function">
    <text evidence="2">Purine nucleoside enzyme that catalyzes the phosphorolysis of adenosine and inosine nucleosides, yielding D-ribose 1-phosphate and the respective free bases, adenine and hypoxanthine. Also catalyzes the phosphorolysis of S-methyl-5'-thioadenosine into adenine and S-methyl-5-thio-alpha-D-ribose 1-phosphate. Also has adenosine deaminase activity.</text>
</comment>
<evidence type="ECO:0000256" key="1">
    <source>
        <dbReference type="ARBA" id="ARBA00000553"/>
    </source>
</evidence>